<organism evidence="3 4">
    <name type="scientific">Massilia aerilata</name>
    <dbReference type="NCBI Taxonomy" id="453817"/>
    <lineage>
        <taxon>Bacteria</taxon>
        <taxon>Pseudomonadati</taxon>
        <taxon>Pseudomonadota</taxon>
        <taxon>Betaproteobacteria</taxon>
        <taxon>Burkholderiales</taxon>
        <taxon>Oxalobacteraceae</taxon>
        <taxon>Telluria group</taxon>
        <taxon>Massilia</taxon>
    </lineage>
</organism>
<feature type="domain" description="ParB-like N-terminal" evidence="2">
    <location>
        <begin position="40"/>
        <end position="132"/>
    </location>
</feature>
<gene>
    <name evidence="3" type="ORF">ACFPO9_17300</name>
</gene>
<dbReference type="InterPro" id="IPR003115">
    <property type="entry name" value="ParB_N"/>
</dbReference>
<dbReference type="Gene3D" id="1.10.10.2830">
    <property type="match status" value="1"/>
</dbReference>
<dbReference type="InterPro" id="IPR004437">
    <property type="entry name" value="ParB/RepB/Spo0J"/>
</dbReference>
<dbReference type="Gene3D" id="3.90.1530.10">
    <property type="entry name" value="Conserved hypothetical protein from pyrococcus furiosus pfu- 392566-001, ParB domain"/>
    <property type="match status" value="1"/>
</dbReference>
<dbReference type="PANTHER" id="PTHR33375:SF1">
    <property type="entry name" value="CHROMOSOME-PARTITIONING PROTEIN PARB-RELATED"/>
    <property type="match status" value="1"/>
</dbReference>
<comment type="similarity">
    <text evidence="1">Belongs to the ParB family.</text>
</comment>
<dbReference type="EMBL" id="JBHSMZ010000014">
    <property type="protein sequence ID" value="MFC5550275.1"/>
    <property type="molecule type" value="Genomic_DNA"/>
</dbReference>
<evidence type="ECO:0000256" key="1">
    <source>
        <dbReference type="ARBA" id="ARBA00006295"/>
    </source>
</evidence>
<dbReference type="Proteomes" id="UP001596086">
    <property type="component" value="Unassembled WGS sequence"/>
</dbReference>
<comment type="caution">
    <text evidence="3">The sequence shown here is derived from an EMBL/GenBank/DDBJ whole genome shotgun (WGS) entry which is preliminary data.</text>
</comment>
<evidence type="ECO:0000259" key="2">
    <source>
        <dbReference type="SMART" id="SM00470"/>
    </source>
</evidence>
<dbReference type="NCBIfam" id="TIGR00180">
    <property type="entry name" value="parB_part"/>
    <property type="match status" value="1"/>
</dbReference>
<dbReference type="InterPro" id="IPR050336">
    <property type="entry name" value="Chromosome_partition/occlusion"/>
</dbReference>
<accession>A0ABW0S3G6</accession>
<dbReference type="RefSeq" id="WP_379772623.1">
    <property type="nucleotide sequence ID" value="NZ_JBHSMZ010000014.1"/>
</dbReference>
<name>A0ABW0S3G6_9BURK</name>
<evidence type="ECO:0000313" key="3">
    <source>
        <dbReference type="EMBL" id="MFC5550275.1"/>
    </source>
</evidence>
<evidence type="ECO:0000313" key="4">
    <source>
        <dbReference type="Proteomes" id="UP001596086"/>
    </source>
</evidence>
<keyword evidence="4" id="KW-1185">Reference proteome</keyword>
<protein>
    <submittedName>
        <fullName evidence="3">ParB/RepB/Spo0J family partition protein</fullName>
    </submittedName>
</protein>
<dbReference type="InterPro" id="IPR036086">
    <property type="entry name" value="ParB/Sulfiredoxin_sf"/>
</dbReference>
<dbReference type="SUPFAM" id="SSF110849">
    <property type="entry name" value="ParB/Sulfiredoxin"/>
    <property type="match status" value="1"/>
</dbReference>
<dbReference type="PANTHER" id="PTHR33375">
    <property type="entry name" value="CHROMOSOME-PARTITIONING PROTEIN PARB-RELATED"/>
    <property type="match status" value="1"/>
</dbReference>
<sequence>MSKDKGLEDSMRRRRPPRDIEEEVASTIFGDAANEAQLGKPIEVSQIADSAFQSRVKLDLDHVEMLVALIQKGGLLSPILVRPVEGGDKPYELVAGHHRLEAFKRLKQTTIPAIVRRLSNAQAARALTAENTARKGLSDWELYKHMVMLQEQDAVQNKTELAEVMSVSRTQIYNLEAFASLPESVHPLLNESPEIIGAGLVYALKPLLDDPVKGESAKLLVEEAFRLIEAKKLKQTGVKGWIERKLEGPVASSKKEYAFKEEGLNIKVVLGPSSAKISGEFDSEKLHKLIQDNLAMLRKA</sequence>
<dbReference type="SMART" id="SM00470">
    <property type="entry name" value="ParB"/>
    <property type="match status" value="1"/>
</dbReference>
<reference evidence="4" key="1">
    <citation type="journal article" date="2019" name="Int. J. Syst. Evol. Microbiol.">
        <title>The Global Catalogue of Microorganisms (GCM) 10K type strain sequencing project: providing services to taxonomists for standard genome sequencing and annotation.</title>
        <authorList>
            <consortium name="The Broad Institute Genomics Platform"/>
            <consortium name="The Broad Institute Genome Sequencing Center for Infectious Disease"/>
            <person name="Wu L."/>
            <person name="Ma J."/>
        </authorList>
    </citation>
    <scope>NUCLEOTIDE SEQUENCE [LARGE SCALE GENOMIC DNA]</scope>
    <source>
        <strain evidence="4">CGMCC 4.5798</strain>
    </source>
</reference>
<dbReference type="SUPFAM" id="SSF109709">
    <property type="entry name" value="KorB DNA-binding domain-like"/>
    <property type="match status" value="1"/>
</dbReference>
<proteinExistence type="inferred from homology"/>
<dbReference type="Pfam" id="PF02195">
    <property type="entry name" value="ParB_N"/>
    <property type="match status" value="1"/>
</dbReference>